<dbReference type="PROSITE" id="PS00284">
    <property type="entry name" value="SERPIN"/>
    <property type="match status" value="1"/>
</dbReference>
<evidence type="ECO:0000313" key="3">
    <source>
        <dbReference type="EMBL" id="KAF5729095.1"/>
    </source>
</evidence>
<dbReference type="InterPro" id="IPR023795">
    <property type="entry name" value="Serpin_CS"/>
</dbReference>
<gene>
    <name evidence="3" type="ORF">HS088_TW21G01252</name>
</gene>
<feature type="domain" description="Serpin" evidence="2">
    <location>
        <begin position="1"/>
        <end position="151"/>
    </location>
</feature>
<proteinExistence type="inferred from homology"/>
<evidence type="ECO:0000256" key="1">
    <source>
        <dbReference type="ARBA" id="ARBA00009500"/>
    </source>
</evidence>
<name>A0A7J7C579_TRIWF</name>
<dbReference type="InterPro" id="IPR023796">
    <property type="entry name" value="Serpin_dom"/>
</dbReference>
<dbReference type="PANTHER" id="PTHR11461">
    <property type="entry name" value="SERINE PROTEASE INHIBITOR, SERPIN"/>
    <property type="match status" value="1"/>
</dbReference>
<dbReference type="Pfam" id="PF00079">
    <property type="entry name" value="Serpin"/>
    <property type="match status" value="1"/>
</dbReference>
<dbReference type="SUPFAM" id="SSF56574">
    <property type="entry name" value="Serpins"/>
    <property type="match status" value="1"/>
</dbReference>
<keyword evidence="4" id="KW-1185">Reference proteome</keyword>
<dbReference type="InterPro" id="IPR036186">
    <property type="entry name" value="Serpin_sf"/>
</dbReference>
<comment type="caution">
    <text evidence="3">The sequence shown here is derived from an EMBL/GenBank/DDBJ whole genome shotgun (WGS) entry which is preliminary data.</text>
</comment>
<dbReference type="EMBL" id="JAAARO010000021">
    <property type="protein sequence ID" value="KAF5729095.1"/>
    <property type="molecule type" value="Genomic_DNA"/>
</dbReference>
<dbReference type="GO" id="GO:0005615">
    <property type="term" value="C:extracellular space"/>
    <property type="evidence" value="ECO:0007669"/>
    <property type="project" value="InterPro"/>
</dbReference>
<dbReference type="InterPro" id="IPR000215">
    <property type="entry name" value="Serpin_fam"/>
</dbReference>
<evidence type="ECO:0000259" key="2">
    <source>
        <dbReference type="Pfam" id="PF00079"/>
    </source>
</evidence>
<dbReference type="Proteomes" id="UP000593562">
    <property type="component" value="Unassembled WGS sequence"/>
</dbReference>
<dbReference type="Gene3D" id="2.10.310.10">
    <property type="entry name" value="Serpins superfamily"/>
    <property type="match status" value="1"/>
</dbReference>
<dbReference type="InParanoid" id="A0A7J7C579"/>
<dbReference type="PANTHER" id="PTHR11461:SF211">
    <property type="entry name" value="GH10112P-RELATED"/>
    <property type="match status" value="1"/>
</dbReference>
<dbReference type="AlphaFoldDB" id="A0A7J7C579"/>
<reference evidence="3 4" key="1">
    <citation type="journal article" date="2020" name="Nat. Commun.">
        <title>Genome of Tripterygium wilfordii and identification of cytochrome P450 involved in triptolide biosynthesis.</title>
        <authorList>
            <person name="Tu L."/>
            <person name="Su P."/>
            <person name="Zhang Z."/>
            <person name="Gao L."/>
            <person name="Wang J."/>
            <person name="Hu T."/>
            <person name="Zhou J."/>
            <person name="Zhang Y."/>
            <person name="Zhao Y."/>
            <person name="Liu Y."/>
            <person name="Song Y."/>
            <person name="Tong Y."/>
            <person name="Lu Y."/>
            <person name="Yang J."/>
            <person name="Xu C."/>
            <person name="Jia M."/>
            <person name="Peters R.J."/>
            <person name="Huang L."/>
            <person name="Gao W."/>
        </authorList>
    </citation>
    <scope>NUCLEOTIDE SEQUENCE [LARGE SCALE GENOMIC DNA]</scope>
    <source>
        <strain evidence="4">cv. XIE 37</strain>
        <tissue evidence="3">Leaf</tissue>
    </source>
</reference>
<dbReference type="Gene3D" id="2.30.39.10">
    <property type="entry name" value="Alpha-1-antitrypsin, domain 1"/>
    <property type="match status" value="1"/>
</dbReference>
<dbReference type="GO" id="GO:0004867">
    <property type="term" value="F:serine-type endopeptidase inhibitor activity"/>
    <property type="evidence" value="ECO:0007669"/>
    <property type="project" value="InterPro"/>
</dbReference>
<evidence type="ECO:0000313" key="4">
    <source>
        <dbReference type="Proteomes" id="UP000593562"/>
    </source>
</evidence>
<sequence length="154" mass="17199">MYIFLPNVRYGLPALIRKLGSESGFLDLHLPNERVKVDDFRIPKFKVSYEFEASKNLNELELLLKEADLTEMGDCPGEEKLGISAILHKAIIDVNEEGTKAAAVSALVGDGCCLMAPKIQRIDFVADHPFLFVIREDITGTYLFVGQLLNPRCD</sequence>
<dbReference type="Gene3D" id="6.20.40.10">
    <property type="match status" value="1"/>
</dbReference>
<comment type="similarity">
    <text evidence="1">Belongs to the serpin family.</text>
</comment>
<accession>A0A7J7C579</accession>
<dbReference type="InterPro" id="IPR042185">
    <property type="entry name" value="Serpin_sf_2"/>
</dbReference>
<organism evidence="3 4">
    <name type="scientific">Tripterygium wilfordii</name>
    <name type="common">Thunder God vine</name>
    <dbReference type="NCBI Taxonomy" id="458696"/>
    <lineage>
        <taxon>Eukaryota</taxon>
        <taxon>Viridiplantae</taxon>
        <taxon>Streptophyta</taxon>
        <taxon>Embryophyta</taxon>
        <taxon>Tracheophyta</taxon>
        <taxon>Spermatophyta</taxon>
        <taxon>Magnoliopsida</taxon>
        <taxon>eudicotyledons</taxon>
        <taxon>Gunneridae</taxon>
        <taxon>Pentapetalae</taxon>
        <taxon>rosids</taxon>
        <taxon>fabids</taxon>
        <taxon>Celastrales</taxon>
        <taxon>Celastraceae</taxon>
        <taxon>Tripterygium</taxon>
    </lineage>
</organism>
<protein>
    <submittedName>
        <fullName evidence="3">Serpin-ZX-like</fullName>
    </submittedName>
</protein>